<dbReference type="EMBL" id="JADCUA010000038">
    <property type="protein sequence ID" value="KAH9829500.1"/>
    <property type="molecule type" value="Genomic_DNA"/>
</dbReference>
<organism evidence="2 3">
    <name type="scientific">Rhodofomes roseus</name>
    <dbReference type="NCBI Taxonomy" id="34475"/>
    <lineage>
        <taxon>Eukaryota</taxon>
        <taxon>Fungi</taxon>
        <taxon>Dikarya</taxon>
        <taxon>Basidiomycota</taxon>
        <taxon>Agaricomycotina</taxon>
        <taxon>Agaricomycetes</taxon>
        <taxon>Polyporales</taxon>
        <taxon>Rhodofomes</taxon>
    </lineage>
</organism>
<accession>A0ABQ8JZ35</accession>
<feature type="region of interest" description="Disordered" evidence="1">
    <location>
        <begin position="101"/>
        <end position="121"/>
    </location>
</feature>
<evidence type="ECO:0000313" key="3">
    <source>
        <dbReference type="Proteomes" id="UP000814176"/>
    </source>
</evidence>
<dbReference type="Proteomes" id="UP000814176">
    <property type="component" value="Unassembled WGS sequence"/>
</dbReference>
<keyword evidence="3" id="KW-1185">Reference proteome</keyword>
<comment type="caution">
    <text evidence="2">The sequence shown here is derived from an EMBL/GenBank/DDBJ whole genome shotgun (WGS) entry which is preliminary data.</text>
</comment>
<proteinExistence type="predicted"/>
<reference evidence="2 3" key="1">
    <citation type="journal article" date="2021" name="Environ. Microbiol.">
        <title>Gene family expansions and transcriptome signatures uncover fungal adaptations to wood decay.</title>
        <authorList>
            <person name="Hage H."/>
            <person name="Miyauchi S."/>
            <person name="Viragh M."/>
            <person name="Drula E."/>
            <person name="Min B."/>
            <person name="Chaduli D."/>
            <person name="Navarro D."/>
            <person name="Favel A."/>
            <person name="Norest M."/>
            <person name="Lesage-Meessen L."/>
            <person name="Balint B."/>
            <person name="Merenyi Z."/>
            <person name="de Eugenio L."/>
            <person name="Morin E."/>
            <person name="Martinez A.T."/>
            <person name="Baldrian P."/>
            <person name="Stursova M."/>
            <person name="Martinez M.J."/>
            <person name="Novotny C."/>
            <person name="Magnuson J.K."/>
            <person name="Spatafora J.W."/>
            <person name="Maurice S."/>
            <person name="Pangilinan J."/>
            <person name="Andreopoulos W."/>
            <person name="LaButti K."/>
            <person name="Hundley H."/>
            <person name="Na H."/>
            <person name="Kuo A."/>
            <person name="Barry K."/>
            <person name="Lipzen A."/>
            <person name="Henrissat B."/>
            <person name="Riley R."/>
            <person name="Ahrendt S."/>
            <person name="Nagy L.G."/>
            <person name="Grigoriev I.V."/>
            <person name="Martin F."/>
            <person name="Rosso M.N."/>
        </authorList>
    </citation>
    <scope>NUCLEOTIDE SEQUENCE [LARGE SCALE GENOMIC DNA]</scope>
    <source>
        <strain evidence="2 3">CIRM-BRFM 1785</strain>
    </source>
</reference>
<protein>
    <submittedName>
        <fullName evidence="2">Uncharacterized protein</fullName>
    </submittedName>
</protein>
<name>A0ABQ8JZ35_9APHY</name>
<dbReference type="GeneID" id="71999097"/>
<gene>
    <name evidence="2" type="ORF">C8Q71DRAFT_407337</name>
</gene>
<sequence length="239" mass="26176">MDASEANRASVVGDFKIHGRFYRRSVCTVAAFRPTAEGCALPLIFWIDRAREARESTVSSTYSRIQRENEPTGSGQYHHGKQHDLRIAACRAVPPYYVERRNGRQRRPIPRAASRKAGGAPACAGLVRTKRRLDELGVARNGSRPSYLGGREAPPFAGSERALRTPRLLTMQSAGFVGRDAGEAHPRPRDGGMIPSTYTLAARCQRTGSVNDEELAAFQAKTSAELRVLGGEECRTGHV</sequence>
<dbReference type="RefSeq" id="XP_047772974.1">
    <property type="nucleotide sequence ID" value="XM_047918365.1"/>
</dbReference>
<feature type="region of interest" description="Disordered" evidence="1">
    <location>
        <begin position="61"/>
        <end position="80"/>
    </location>
</feature>
<evidence type="ECO:0000313" key="2">
    <source>
        <dbReference type="EMBL" id="KAH9829500.1"/>
    </source>
</evidence>
<evidence type="ECO:0000256" key="1">
    <source>
        <dbReference type="SAM" id="MobiDB-lite"/>
    </source>
</evidence>